<sequence length="101" mass="11172">MHFKLVAEKFKAPIEVLDPENGFQPHADAPDGGIIYPRKVSSDKPIKVAFIKSNKKGDVGHFAPVIEVNGELRVANINQDVDTTDQCFAQTMLFIEKYNAG</sequence>
<dbReference type="EMBL" id="CAJOBJ010382572">
    <property type="protein sequence ID" value="CAF5227948.1"/>
    <property type="molecule type" value="Genomic_DNA"/>
</dbReference>
<dbReference type="AlphaFoldDB" id="A0A8S3KFM5"/>
<gene>
    <name evidence="1" type="ORF">GIL414_LOCUS87900</name>
    <name evidence="2" type="ORF">SMN809_LOCUS85868</name>
</gene>
<feature type="non-terminal residue" evidence="2">
    <location>
        <position position="101"/>
    </location>
</feature>
<dbReference type="Proteomes" id="UP000676336">
    <property type="component" value="Unassembled WGS sequence"/>
</dbReference>
<organism evidence="2 3">
    <name type="scientific">Rotaria magnacalcarata</name>
    <dbReference type="NCBI Taxonomy" id="392030"/>
    <lineage>
        <taxon>Eukaryota</taxon>
        <taxon>Metazoa</taxon>
        <taxon>Spiralia</taxon>
        <taxon>Gnathifera</taxon>
        <taxon>Rotifera</taxon>
        <taxon>Eurotatoria</taxon>
        <taxon>Bdelloidea</taxon>
        <taxon>Philodinida</taxon>
        <taxon>Philodinidae</taxon>
        <taxon>Rotaria</taxon>
    </lineage>
</organism>
<accession>A0A8S3KFM5</accession>
<reference evidence="2" key="1">
    <citation type="submission" date="2021-02" db="EMBL/GenBank/DDBJ databases">
        <authorList>
            <person name="Nowell W R."/>
        </authorList>
    </citation>
    <scope>NUCLEOTIDE SEQUENCE</scope>
</reference>
<dbReference type="Proteomes" id="UP000681720">
    <property type="component" value="Unassembled WGS sequence"/>
</dbReference>
<proteinExistence type="predicted"/>
<comment type="caution">
    <text evidence="2">The sequence shown here is derived from an EMBL/GenBank/DDBJ whole genome shotgun (WGS) entry which is preliminary data.</text>
</comment>
<evidence type="ECO:0000313" key="3">
    <source>
        <dbReference type="Proteomes" id="UP000676336"/>
    </source>
</evidence>
<evidence type="ECO:0000313" key="1">
    <source>
        <dbReference type="EMBL" id="CAF5227948.1"/>
    </source>
</evidence>
<name>A0A8S3KFM5_9BILA</name>
<protein>
    <submittedName>
        <fullName evidence="2">Uncharacterized protein</fullName>
    </submittedName>
</protein>
<dbReference type="EMBL" id="CAJOBI010367396">
    <property type="protein sequence ID" value="CAF5228682.1"/>
    <property type="molecule type" value="Genomic_DNA"/>
</dbReference>
<evidence type="ECO:0000313" key="2">
    <source>
        <dbReference type="EMBL" id="CAF5228682.1"/>
    </source>
</evidence>